<dbReference type="OrthoDB" id="5985756at2759"/>
<feature type="region of interest" description="Disordered" evidence="2">
    <location>
        <begin position="184"/>
        <end position="206"/>
    </location>
</feature>
<feature type="region of interest" description="Disordered" evidence="2">
    <location>
        <begin position="351"/>
        <end position="409"/>
    </location>
</feature>
<feature type="compositionally biased region" description="Low complexity" evidence="2">
    <location>
        <begin position="480"/>
        <end position="493"/>
    </location>
</feature>
<dbReference type="AlphaFoldDB" id="A0A3M6ULF9"/>
<accession>A0A3M6ULF9</accession>
<dbReference type="PANTHER" id="PTHR48169:SF7">
    <property type="entry name" value="CASPASE 10"/>
    <property type="match status" value="1"/>
</dbReference>
<dbReference type="GO" id="GO:0006915">
    <property type="term" value="P:apoptotic process"/>
    <property type="evidence" value="ECO:0007669"/>
    <property type="project" value="UniProtKB-KW"/>
</dbReference>
<dbReference type="InterPro" id="IPR011029">
    <property type="entry name" value="DEATH-like_dom_sf"/>
</dbReference>
<evidence type="ECO:0000259" key="3">
    <source>
        <dbReference type="PROSITE" id="PS50168"/>
    </source>
</evidence>
<dbReference type="Proteomes" id="UP000275408">
    <property type="component" value="Unassembled WGS sequence"/>
</dbReference>
<evidence type="ECO:0000256" key="1">
    <source>
        <dbReference type="ARBA" id="ARBA00022703"/>
    </source>
</evidence>
<gene>
    <name evidence="4" type="ORF">pdam_00021673</name>
</gene>
<dbReference type="STRING" id="46731.A0A3M6ULF9"/>
<sequence>MSHYRALLLDISQHLTAEDLTSLKYLCKEIIPAGRAERITSALEFFSELERRKLLSDENRHFLASMLNTIKRDGLGNRLLEIQGKDIYFLGLVYCTIEEVKTGSDQQKLPGVPGLCPSVISSGRYNWHIKWLEERKTGDATMKVSWKGLELIERQDLSERVRAEQRPFPNLNDMRSVLPNFPPHCDPRKQTESGSTVPPYQPWTSSNPSLPLFSPPPNVTSGLDLSNQRLPPFSNPQATRGGWISGHPDPTGLPSQSTAPIYQGAIYADPNHPYYRPLSPGTGQNPLSHSSTTAVPSVSASQRPLVPQTVGNVEPQQIIIASGYSNPSLVIPSASGAGQLSCSSDAIYQRSQSDSTLVNPSSPHHVQKSQPSIDQYVSYPGPLPQGTMVNPSPQSSPPAVPSERASQGASVIPNVGNEVLQAPTAASGFSNPPPFVSTAGVAGQHNPNDASNQRLQTDSTLTDPSPGHPVKISQLNIENPSLQSQPSAAPSGSEIASLTDHTSTDAATQELPGSTSRQVKKHPALEGSAGLDAVDHPPNGSMHKFL</sequence>
<dbReference type="EMBL" id="RCHS01001253">
    <property type="protein sequence ID" value="RMX54480.1"/>
    <property type="molecule type" value="Genomic_DNA"/>
</dbReference>
<dbReference type="Gene3D" id="1.10.533.10">
    <property type="entry name" value="Death Domain, Fas"/>
    <property type="match status" value="1"/>
</dbReference>
<dbReference type="PROSITE" id="PS50168">
    <property type="entry name" value="DED"/>
    <property type="match status" value="1"/>
</dbReference>
<organism evidence="4 5">
    <name type="scientific">Pocillopora damicornis</name>
    <name type="common">Cauliflower coral</name>
    <name type="synonym">Millepora damicornis</name>
    <dbReference type="NCBI Taxonomy" id="46731"/>
    <lineage>
        <taxon>Eukaryota</taxon>
        <taxon>Metazoa</taxon>
        <taxon>Cnidaria</taxon>
        <taxon>Anthozoa</taxon>
        <taxon>Hexacorallia</taxon>
        <taxon>Scleractinia</taxon>
        <taxon>Astrocoeniina</taxon>
        <taxon>Pocilloporidae</taxon>
        <taxon>Pocillopora</taxon>
    </lineage>
</organism>
<dbReference type="GO" id="GO:0042981">
    <property type="term" value="P:regulation of apoptotic process"/>
    <property type="evidence" value="ECO:0007669"/>
    <property type="project" value="InterPro"/>
</dbReference>
<evidence type="ECO:0000256" key="2">
    <source>
        <dbReference type="SAM" id="MobiDB-lite"/>
    </source>
</evidence>
<evidence type="ECO:0000313" key="4">
    <source>
        <dbReference type="EMBL" id="RMX54480.1"/>
    </source>
</evidence>
<feature type="domain" description="DED" evidence="3">
    <location>
        <begin position="3"/>
        <end position="81"/>
    </location>
</feature>
<name>A0A3M6ULF9_POCDA</name>
<feature type="region of interest" description="Disordered" evidence="2">
    <location>
        <begin position="424"/>
        <end position="546"/>
    </location>
</feature>
<dbReference type="SUPFAM" id="SSF47986">
    <property type="entry name" value="DEATH domain"/>
    <property type="match status" value="1"/>
</dbReference>
<feature type="compositionally biased region" description="Polar residues" evidence="2">
    <location>
        <begin position="351"/>
        <end position="375"/>
    </location>
</feature>
<protein>
    <recommendedName>
        <fullName evidence="3">DED domain-containing protein</fullName>
    </recommendedName>
</protein>
<dbReference type="Pfam" id="PF01335">
    <property type="entry name" value="DED"/>
    <property type="match status" value="1"/>
</dbReference>
<reference evidence="4 5" key="1">
    <citation type="journal article" date="2018" name="Sci. Rep.">
        <title>Comparative analysis of the Pocillopora damicornis genome highlights role of immune system in coral evolution.</title>
        <authorList>
            <person name="Cunning R."/>
            <person name="Bay R.A."/>
            <person name="Gillette P."/>
            <person name="Baker A.C."/>
            <person name="Traylor-Knowles N."/>
        </authorList>
    </citation>
    <scope>NUCLEOTIDE SEQUENCE [LARGE SCALE GENOMIC DNA]</scope>
    <source>
        <strain evidence="4">RSMAS</strain>
        <tissue evidence="4">Whole animal</tissue>
    </source>
</reference>
<evidence type="ECO:0000313" key="5">
    <source>
        <dbReference type="Proteomes" id="UP000275408"/>
    </source>
</evidence>
<feature type="compositionally biased region" description="Polar residues" evidence="2">
    <location>
        <begin position="445"/>
        <end position="463"/>
    </location>
</feature>
<dbReference type="CDD" id="cd00045">
    <property type="entry name" value="DED"/>
    <property type="match status" value="1"/>
</dbReference>
<keyword evidence="1" id="KW-0053">Apoptosis</keyword>
<keyword evidence="5" id="KW-1185">Reference proteome</keyword>
<feature type="compositionally biased region" description="Polar residues" evidence="2">
    <location>
        <begin position="494"/>
        <end position="517"/>
    </location>
</feature>
<dbReference type="SMART" id="SM00031">
    <property type="entry name" value="DED"/>
    <property type="match status" value="1"/>
</dbReference>
<dbReference type="InterPro" id="IPR001875">
    <property type="entry name" value="DED_dom"/>
</dbReference>
<feature type="compositionally biased region" description="Low complexity" evidence="2">
    <location>
        <begin position="288"/>
        <end position="301"/>
    </location>
</feature>
<comment type="caution">
    <text evidence="4">The sequence shown here is derived from an EMBL/GenBank/DDBJ whole genome shotgun (WGS) entry which is preliminary data.</text>
</comment>
<feature type="region of interest" description="Disordered" evidence="2">
    <location>
        <begin position="273"/>
        <end position="302"/>
    </location>
</feature>
<dbReference type="PANTHER" id="PTHR48169">
    <property type="entry name" value="DED DOMAIN-CONTAINING PROTEIN"/>
    <property type="match status" value="1"/>
</dbReference>
<proteinExistence type="predicted"/>
<feature type="compositionally biased region" description="Polar residues" evidence="2">
    <location>
        <begin position="192"/>
        <end position="204"/>
    </location>
</feature>